<dbReference type="EMBL" id="CP001177">
    <property type="protein sequence ID" value="ACJ81237.1"/>
    <property type="molecule type" value="Genomic_DNA"/>
</dbReference>
<dbReference type="AlphaFoldDB" id="B7HXQ4"/>
<sequence>MKQTIIKVFFLATAAITARKDGSRNIKNTVIYTSLSSI</sequence>
<gene>
    <name evidence="1" type="ordered locus">BCAH187_A3267</name>
</gene>
<name>B7HXQ4_BACC7</name>
<accession>B7HXQ4</accession>
<dbReference type="Proteomes" id="UP000002214">
    <property type="component" value="Chromosome"/>
</dbReference>
<evidence type="ECO:0000313" key="2">
    <source>
        <dbReference type="Proteomes" id="UP000002214"/>
    </source>
</evidence>
<dbReference type="KEGG" id="bcr:BCAH187_A3267"/>
<evidence type="ECO:0000313" key="1">
    <source>
        <dbReference type="EMBL" id="ACJ81237.1"/>
    </source>
</evidence>
<protein>
    <submittedName>
        <fullName evidence="1">Uncharacterized protein</fullName>
    </submittedName>
</protein>
<reference evidence="1 2" key="1">
    <citation type="submission" date="2008-10" db="EMBL/GenBank/DDBJ databases">
        <title>Genome sequence of Bacillus cereus AH187.</title>
        <authorList>
            <person name="Dodson R.J."/>
            <person name="Durkin A.S."/>
            <person name="Rosovitz M.J."/>
            <person name="Rasko D.A."/>
            <person name="Kolsto A.B."/>
            <person name="Okstad O.A."/>
            <person name="Ravel J."/>
            <person name="Sutton G."/>
        </authorList>
    </citation>
    <scope>NUCLEOTIDE SEQUENCE [LARGE SCALE GENOMIC DNA]</scope>
    <source>
        <strain evidence="1 2">AH187</strain>
    </source>
</reference>
<dbReference type="HOGENOM" id="CLU_3324082_0_0_9"/>
<proteinExistence type="predicted"/>
<organism evidence="1 2">
    <name type="scientific">Bacillus cereus (strain AH187)</name>
    <dbReference type="NCBI Taxonomy" id="405534"/>
    <lineage>
        <taxon>Bacteria</taxon>
        <taxon>Bacillati</taxon>
        <taxon>Bacillota</taxon>
        <taxon>Bacilli</taxon>
        <taxon>Bacillales</taxon>
        <taxon>Bacillaceae</taxon>
        <taxon>Bacillus</taxon>
        <taxon>Bacillus cereus group</taxon>
    </lineage>
</organism>